<name>A0AA39S9E9_ACESA</name>
<dbReference type="EMBL" id="JAUESC010000381">
    <property type="protein sequence ID" value="KAK0590017.1"/>
    <property type="molecule type" value="Genomic_DNA"/>
</dbReference>
<accession>A0AA39S9E9</accession>
<reference evidence="1" key="1">
    <citation type="journal article" date="2022" name="Plant J.">
        <title>Strategies of tolerance reflected in two North American maple genomes.</title>
        <authorList>
            <person name="McEvoy S.L."/>
            <person name="Sezen U.U."/>
            <person name="Trouern-Trend A."/>
            <person name="McMahon S.M."/>
            <person name="Schaberg P.G."/>
            <person name="Yang J."/>
            <person name="Wegrzyn J.L."/>
            <person name="Swenson N.G."/>
        </authorList>
    </citation>
    <scope>NUCLEOTIDE SEQUENCE</scope>
    <source>
        <strain evidence="1">NS2018</strain>
    </source>
</reference>
<sequence length="133" mass="14803">MLRQEHNRSQAENEMLKEAIRNLLCTKCGSLVAMSGGGGGEIDFEIEKLKLENVRLKDEFNRICMLASKFLGRPFSSSESPIPFPFIKPSDGERTSAPPPPLIGLLQLLENSIVRSLKVFIFKIKAPSSIVEE</sequence>
<dbReference type="PANTHER" id="PTHR45654">
    <property type="entry name" value="HOMEOBOX-LEUCINE ZIPPER PROTEIN MERISTEM L1"/>
    <property type="match status" value="1"/>
</dbReference>
<keyword evidence="2" id="KW-1185">Reference proteome</keyword>
<organism evidence="1 2">
    <name type="scientific">Acer saccharum</name>
    <name type="common">Sugar maple</name>
    <dbReference type="NCBI Taxonomy" id="4024"/>
    <lineage>
        <taxon>Eukaryota</taxon>
        <taxon>Viridiplantae</taxon>
        <taxon>Streptophyta</taxon>
        <taxon>Embryophyta</taxon>
        <taxon>Tracheophyta</taxon>
        <taxon>Spermatophyta</taxon>
        <taxon>Magnoliopsida</taxon>
        <taxon>eudicotyledons</taxon>
        <taxon>Gunneridae</taxon>
        <taxon>Pentapetalae</taxon>
        <taxon>rosids</taxon>
        <taxon>malvids</taxon>
        <taxon>Sapindales</taxon>
        <taxon>Sapindaceae</taxon>
        <taxon>Hippocastanoideae</taxon>
        <taxon>Acereae</taxon>
        <taxon>Acer</taxon>
    </lineage>
</organism>
<protein>
    <submittedName>
        <fullName evidence="1">Uncharacterized protein</fullName>
    </submittedName>
</protein>
<proteinExistence type="predicted"/>
<dbReference type="Proteomes" id="UP001168877">
    <property type="component" value="Unassembled WGS sequence"/>
</dbReference>
<comment type="caution">
    <text evidence="1">The sequence shown here is derived from an EMBL/GenBank/DDBJ whole genome shotgun (WGS) entry which is preliminary data.</text>
</comment>
<dbReference type="InterPro" id="IPR042160">
    <property type="entry name" value="HD-Zip_IV"/>
</dbReference>
<reference evidence="1" key="2">
    <citation type="submission" date="2023-06" db="EMBL/GenBank/DDBJ databases">
        <authorList>
            <person name="Swenson N.G."/>
            <person name="Wegrzyn J.L."/>
            <person name="Mcevoy S.L."/>
        </authorList>
    </citation>
    <scope>NUCLEOTIDE SEQUENCE</scope>
    <source>
        <strain evidence="1">NS2018</strain>
        <tissue evidence="1">Leaf</tissue>
    </source>
</reference>
<evidence type="ECO:0000313" key="1">
    <source>
        <dbReference type="EMBL" id="KAK0590017.1"/>
    </source>
</evidence>
<dbReference type="PANTHER" id="PTHR45654:SF107">
    <property type="entry name" value="HOMEOBOX-LEUCINE ZIPPER PROTEIN ANTHOCYANINLESS 2-LIKE ISOFORM X1"/>
    <property type="match status" value="1"/>
</dbReference>
<gene>
    <name evidence="1" type="ORF">LWI29_021642</name>
</gene>
<evidence type="ECO:0000313" key="2">
    <source>
        <dbReference type="Proteomes" id="UP001168877"/>
    </source>
</evidence>
<dbReference type="AlphaFoldDB" id="A0AA39S9E9"/>